<evidence type="ECO:0000256" key="1">
    <source>
        <dbReference type="ARBA" id="ARBA00004651"/>
    </source>
</evidence>
<dbReference type="PANTHER" id="PTHR11403">
    <property type="entry name" value="CYTOCHROME C OXIDASE SUBUNIT III"/>
    <property type="match status" value="1"/>
</dbReference>
<accession>A0A1H2AH90</accession>
<dbReference type="AlphaFoldDB" id="A0A1H2AH90"/>
<comment type="function">
    <text evidence="12">Cytochrome bo(3) ubiquinol terminal oxidase is the component of the aerobic respiratory chain of E.coli that predominates when cells are grown at high aeration. Has proton pump activity across the membrane in addition to electron transfer, pumping 2 protons/electron.</text>
</comment>
<name>A0A1H2AH90_9BRAD</name>
<keyword evidence="21" id="KW-1185">Reference proteome</keyword>
<feature type="transmembrane region" description="Helical" evidence="18">
    <location>
        <begin position="185"/>
        <end position="205"/>
    </location>
</feature>
<evidence type="ECO:0000256" key="9">
    <source>
        <dbReference type="ARBA" id="ARBA00022989"/>
    </source>
</evidence>
<evidence type="ECO:0000256" key="3">
    <source>
        <dbReference type="ARBA" id="ARBA00011700"/>
    </source>
</evidence>
<reference evidence="21" key="1">
    <citation type="submission" date="2016-10" db="EMBL/GenBank/DDBJ databases">
        <authorList>
            <person name="Varghese N."/>
            <person name="Submissions S."/>
        </authorList>
    </citation>
    <scope>NUCLEOTIDE SEQUENCE [LARGE SCALE GENOMIC DNA]</scope>
    <source>
        <strain evidence="21">GAS369</strain>
    </source>
</reference>
<dbReference type="EMBL" id="LT629750">
    <property type="protein sequence ID" value="SDT45353.1"/>
    <property type="molecule type" value="Genomic_DNA"/>
</dbReference>
<dbReference type="GO" id="GO:0005886">
    <property type="term" value="C:plasma membrane"/>
    <property type="evidence" value="ECO:0007669"/>
    <property type="project" value="UniProtKB-SubCell"/>
</dbReference>
<evidence type="ECO:0000256" key="10">
    <source>
        <dbReference type="ARBA" id="ARBA00023002"/>
    </source>
</evidence>
<feature type="transmembrane region" description="Helical" evidence="18">
    <location>
        <begin position="99"/>
        <end position="118"/>
    </location>
</feature>
<dbReference type="InterPro" id="IPR013833">
    <property type="entry name" value="Cyt_c_oxidase_su3_a-hlx"/>
</dbReference>
<dbReference type="FunFam" id="1.20.120.80:FF:000001">
    <property type="entry name" value="Cytochrome (Ubi)quinol oxidase subunit III"/>
    <property type="match status" value="1"/>
</dbReference>
<dbReference type="GO" id="GO:0019646">
    <property type="term" value="P:aerobic electron transport chain"/>
    <property type="evidence" value="ECO:0007669"/>
    <property type="project" value="InterPro"/>
</dbReference>
<dbReference type="InterPro" id="IPR024791">
    <property type="entry name" value="Cyt_c/ubiquinol_Oxase_su3"/>
</dbReference>
<evidence type="ECO:0000256" key="4">
    <source>
        <dbReference type="ARBA" id="ARBA00014687"/>
    </source>
</evidence>
<dbReference type="InterPro" id="IPR014206">
    <property type="entry name" value="Cyt_c_ubiqinol_oxidase_su3"/>
</dbReference>
<dbReference type="InterPro" id="IPR033946">
    <property type="entry name" value="Ubiquinol_oxase_su3_dom"/>
</dbReference>
<evidence type="ECO:0000256" key="15">
    <source>
        <dbReference type="ARBA" id="ARBA00032189"/>
    </source>
</evidence>
<comment type="similarity">
    <text evidence="2 17">Belongs to the cytochrome c oxidase subunit 3 family.</text>
</comment>
<gene>
    <name evidence="20" type="ORF">SAMN05444158_6164</name>
</gene>
<dbReference type="Proteomes" id="UP000243904">
    <property type="component" value="Chromosome I"/>
</dbReference>
<dbReference type="CDD" id="cd02863">
    <property type="entry name" value="Ubiquinol_oxidase_III"/>
    <property type="match status" value="1"/>
</dbReference>
<feature type="transmembrane region" description="Helical" evidence="18">
    <location>
        <begin position="138"/>
        <end position="165"/>
    </location>
</feature>
<dbReference type="PROSITE" id="PS50253">
    <property type="entry name" value="COX3"/>
    <property type="match status" value="1"/>
</dbReference>
<evidence type="ECO:0000256" key="11">
    <source>
        <dbReference type="ARBA" id="ARBA00023136"/>
    </source>
</evidence>
<dbReference type="InterPro" id="IPR035973">
    <property type="entry name" value="Cyt_c_oxidase_su3-like_sf"/>
</dbReference>
<feature type="transmembrane region" description="Helical" evidence="18">
    <location>
        <begin position="72"/>
        <end position="92"/>
    </location>
</feature>
<keyword evidence="11 18" id="KW-0472">Membrane</keyword>
<keyword evidence="8" id="KW-0249">Electron transport</keyword>
<comment type="subcellular location">
    <subcellularLocation>
        <location evidence="1 17">Cell membrane</location>
        <topology evidence="1 17">Multi-pass membrane protein</topology>
    </subcellularLocation>
</comment>
<evidence type="ECO:0000256" key="5">
    <source>
        <dbReference type="ARBA" id="ARBA00022448"/>
    </source>
</evidence>
<evidence type="ECO:0000256" key="8">
    <source>
        <dbReference type="ARBA" id="ARBA00022982"/>
    </source>
</evidence>
<evidence type="ECO:0000259" key="19">
    <source>
        <dbReference type="PROSITE" id="PS50253"/>
    </source>
</evidence>
<evidence type="ECO:0000256" key="16">
    <source>
        <dbReference type="ARBA" id="ARBA00032717"/>
    </source>
</evidence>
<evidence type="ECO:0000256" key="2">
    <source>
        <dbReference type="ARBA" id="ARBA00010581"/>
    </source>
</evidence>
<dbReference type="Pfam" id="PF00510">
    <property type="entry name" value="COX3"/>
    <property type="match status" value="1"/>
</dbReference>
<evidence type="ECO:0000313" key="21">
    <source>
        <dbReference type="Proteomes" id="UP000243904"/>
    </source>
</evidence>
<evidence type="ECO:0000256" key="14">
    <source>
        <dbReference type="ARBA" id="ARBA00031884"/>
    </source>
</evidence>
<keyword evidence="10" id="KW-0560">Oxidoreductase</keyword>
<dbReference type="NCBIfam" id="TIGR02842">
    <property type="entry name" value="CyoC"/>
    <property type="match status" value="1"/>
</dbReference>
<dbReference type="GO" id="GO:0004129">
    <property type="term" value="F:cytochrome-c oxidase activity"/>
    <property type="evidence" value="ECO:0007669"/>
    <property type="project" value="InterPro"/>
</dbReference>
<keyword evidence="9 18" id="KW-1133">Transmembrane helix</keyword>
<keyword evidence="5" id="KW-0813">Transport</keyword>
<evidence type="ECO:0000256" key="13">
    <source>
        <dbReference type="ARBA" id="ARBA00030072"/>
    </source>
</evidence>
<dbReference type="InterPro" id="IPR000298">
    <property type="entry name" value="Cyt_c_oxidase-like_su3"/>
</dbReference>
<keyword evidence="7 17" id="KW-0812">Transmembrane</keyword>
<evidence type="ECO:0000256" key="6">
    <source>
        <dbReference type="ARBA" id="ARBA00022475"/>
    </source>
</evidence>
<comment type="subunit">
    <text evidence="3">Heterooctamer of two A chains, two B chains, two C chains and two D chains.</text>
</comment>
<proteinExistence type="inferred from homology"/>
<evidence type="ECO:0000256" key="17">
    <source>
        <dbReference type="RuleBase" id="RU003376"/>
    </source>
</evidence>
<evidence type="ECO:0000256" key="7">
    <source>
        <dbReference type="ARBA" id="ARBA00022692"/>
    </source>
</evidence>
<protein>
    <recommendedName>
        <fullName evidence="4">Cytochrome bo(3) ubiquinol oxidase subunit 3</fullName>
    </recommendedName>
    <alternativeName>
        <fullName evidence="15">Cytochrome o ubiquinol oxidase subunit 3</fullName>
    </alternativeName>
    <alternativeName>
        <fullName evidence="13">Oxidase bo(3) subunit 3</fullName>
    </alternativeName>
    <alternativeName>
        <fullName evidence="16">Ubiquinol oxidase polypeptide III</fullName>
    </alternativeName>
    <alternativeName>
        <fullName evidence="14">Ubiquinol oxidase subunit 3</fullName>
    </alternativeName>
</protein>
<dbReference type="PANTHER" id="PTHR11403:SF2">
    <property type="entry name" value="CYTOCHROME BO(3) UBIQUINOL OXIDASE SUBUNIT 3"/>
    <property type="match status" value="1"/>
</dbReference>
<keyword evidence="6" id="KW-1003">Cell membrane</keyword>
<dbReference type="SUPFAM" id="SSF81452">
    <property type="entry name" value="Cytochrome c oxidase subunit III-like"/>
    <property type="match status" value="1"/>
</dbReference>
<dbReference type="RefSeq" id="WP_146689972.1">
    <property type="nucleotide sequence ID" value="NZ_LT629750.1"/>
</dbReference>
<evidence type="ECO:0000313" key="20">
    <source>
        <dbReference type="EMBL" id="SDT45353.1"/>
    </source>
</evidence>
<feature type="domain" description="Heme-copper oxidase subunit III family profile" evidence="19">
    <location>
        <begin position="30"/>
        <end position="206"/>
    </location>
</feature>
<evidence type="ECO:0000256" key="18">
    <source>
        <dbReference type="SAM" id="Phobius"/>
    </source>
</evidence>
<dbReference type="Gene3D" id="1.20.120.80">
    <property type="entry name" value="Cytochrome c oxidase, subunit III, four-helix bundle"/>
    <property type="match status" value="1"/>
</dbReference>
<sequence>MTVADQALSSPEAVPLSMRGPASTSVVVGYGFWLFLLSDIVIFAALFAAYAVLGGETNGGPPGAELFDKTHVFIETACLLASSVTCGFGSMAVQQRNKLGTYLWMTATFVLGASFLSLEGSEFAGMVAAGNTPSRSAFLSAFFALVGTHGLHVAAGLFWLVIMMLQVTTLGFQPMVRRRFFCFSLFWHALDIVWIGVFTIVYLGAR</sequence>
<evidence type="ECO:0000256" key="12">
    <source>
        <dbReference type="ARBA" id="ARBA00025694"/>
    </source>
</evidence>
<feature type="transmembrane region" description="Helical" evidence="18">
    <location>
        <begin position="27"/>
        <end position="52"/>
    </location>
</feature>
<dbReference type="GO" id="GO:0009486">
    <property type="term" value="F:cytochrome bo3 ubiquinol oxidase activity"/>
    <property type="evidence" value="ECO:0007669"/>
    <property type="project" value="InterPro"/>
</dbReference>
<organism evidence="20 21">
    <name type="scientific">Bradyrhizobium canariense</name>
    <dbReference type="NCBI Taxonomy" id="255045"/>
    <lineage>
        <taxon>Bacteria</taxon>
        <taxon>Pseudomonadati</taxon>
        <taxon>Pseudomonadota</taxon>
        <taxon>Alphaproteobacteria</taxon>
        <taxon>Hyphomicrobiales</taxon>
        <taxon>Nitrobacteraceae</taxon>
        <taxon>Bradyrhizobium</taxon>
    </lineage>
</organism>